<evidence type="ECO:0000313" key="9">
    <source>
        <dbReference type="Proteomes" id="UP001497623"/>
    </source>
</evidence>
<feature type="compositionally biased region" description="Low complexity" evidence="6">
    <location>
        <begin position="60"/>
        <end position="84"/>
    </location>
</feature>
<feature type="region of interest" description="Disordered" evidence="6">
    <location>
        <begin position="60"/>
        <end position="112"/>
    </location>
</feature>
<comment type="caution">
    <text evidence="8">The sequence shown here is derived from an EMBL/GenBank/DDBJ whole genome shotgun (WGS) entry which is preliminary data.</text>
</comment>
<accession>A0AAV2RAR5</accession>
<dbReference type="PANTHER" id="PTHR12547:SF18">
    <property type="entry name" value="PROTEIN TIS11"/>
    <property type="match status" value="1"/>
</dbReference>
<evidence type="ECO:0000256" key="6">
    <source>
        <dbReference type="SAM" id="MobiDB-lite"/>
    </source>
</evidence>
<name>A0AAV2RAR5_MEGNR</name>
<keyword evidence="4 5" id="KW-0862">Zinc</keyword>
<protein>
    <recommendedName>
        <fullName evidence="7">C3H1-type domain-containing protein</fullName>
    </recommendedName>
</protein>
<dbReference type="Proteomes" id="UP001497623">
    <property type="component" value="Unassembled WGS sequence"/>
</dbReference>
<reference evidence="8 9" key="1">
    <citation type="submission" date="2024-05" db="EMBL/GenBank/DDBJ databases">
        <authorList>
            <person name="Wallberg A."/>
        </authorList>
    </citation>
    <scope>NUCLEOTIDE SEQUENCE [LARGE SCALE GENOMIC DNA]</scope>
</reference>
<sequence length="435" mass="46314">MAPGIQDHSLLDLHTDSVLRATWDGRDVDHKAVGGHLPLGKRNSTPVGHSSLLTPQAAHSLLQHHQQQQQQQQQQQAKMAQQSSPMETPLHRRLERTQSEPVKGGDRQANSSRYKTELCRPFEENGYCKYGDKCQFAHGGQDLRTLTRHPKYKTELCRTFHTIGFCPYGPRCHFIHNAEERRGPEPAVPTKQALHLPPGFQASHQHFNSPAFNSMAQNSLSGNSLSSFNQGSINTNFLNQSALSNAFSNQSNNGHPLLSRPQALQVGTGLSAFGSATESSSGLSPFGSSFGSSGESPSPPSSIHGSPTSSAGSFFDDAFSLFPGGCGLNNGKGFLDSLSIGLGTHGLAAASGALHSPGGSSIDGRALSEMDLIREGGLLSLAGLDTPPLTPVESLAGDLDNLSISSSHSASPTPATSGDNSRNNRLRIFETLSEH</sequence>
<evidence type="ECO:0000256" key="3">
    <source>
        <dbReference type="ARBA" id="ARBA00022771"/>
    </source>
</evidence>
<dbReference type="Gene3D" id="4.10.1000.10">
    <property type="entry name" value="Zinc finger, CCCH-type"/>
    <property type="match status" value="2"/>
</dbReference>
<feature type="domain" description="C3H1-type" evidence="7">
    <location>
        <begin position="151"/>
        <end position="179"/>
    </location>
</feature>
<dbReference type="Pfam" id="PF00642">
    <property type="entry name" value="zf-CCCH"/>
    <property type="match status" value="2"/>
</dbReference>
<proteinExistence type="predicted"/>
<dbReference type="FunFam" id="4.10.1000.10:FF:000001">
    <property type="entry name" value="zinc finger CCCH domain-containing protein 15-like"/>
    <property type="match status" value="1"/>
</dbReference>
<feature type="region of interest" description="Disordered" evidence="6">
    <location>
        <begin position="284"/>
        <end position="309"/>
    </location>
</feature>
<dbReference type="GO" id="GO:0003729">
    <property type="term" value="F:mRNA binding"/>
    <property type="evidence" value="ECO:0007669"/>
    <property type="project" value="InterPro"/>
</dbReference>
<feature type="compositionally biased region" description="Basic and acidic residues" evidence="6">
    <location>
        <begin position="89"/>
        <end position="106"/>
    </location>
</feature>
<evidence type="ECO:0000256" key="2">
    <source>
        <dbReference type="ARBA" id="ARBA00022737"/>
    </source>
</evidence>
<feature type="compositionally biased region" description="Low complexity" evidence="6">
    <location>
        <begin position="403"/>
        <end position="417"/>
    </location>
</feature>
<dbReference type="InterPro" id="IPR045877">
    <property type="entry name" value="ZFP36-like"/>
</dbReference>
<dbReference type="EMBL" id="CAXKWB010019579">
    <property type="protein sequence ID" value="CAL4122125.1"/>
    <property type="molecule type" value="Genomic_DNA"/>
</dbReference>
<dbReference type="SUPFAM" id="SSF90229">
    <property type="entry name" value="CCCH zinc finger"/>
    <property type="match status" value="2"/>
</dbReference>
<keyword evidence="3 5" id="KW-0863">Zinc-finger</keyword>
<feature type="region of interest" description="Disordered" evidence="6">
    <location>
        <begin position="403"/>
        <end position="424"/>
    </location>
</feature>
<keyword evidence="1 5" id="KW-0479">Metal-binding</keyword>
<dbReference type="AlphaFoldDB" id="A0AAV2RAR5"/>
<dbReference type="PROSITE" id="PS50103">
    <property type="entry name" value="ZF_C3H1"/>
    <property type="match status" value="2"/>
</dbReference>
<feature type="zinc finger region" description="C3H1-type" evidence="5">
    <location>
        <begin position="113"/>
        <end position="141"/>
    </location>
</feature>
<dbReference type="PANTHER" id="PTHR12547">
    <property type="entry name" value="CCCH ZINC FINGER/TIS11-RELATED"/>
    <property type="match status" value="1"/>
</dbReference>
<evidence type="ECO:0000256" key="4">
    <source>
        <dbReference type="ARBA" id="ARBA00022833"/>
    </source>
</evidence>
<evidence type="ECO:0000256" key="1">
    <source>
        <dbReference type="ARBA" id="ARBA00022723"/>
    </source>
</evidence>
<feature type="domain" description="C3H1-type" evidence="7">
    <location>
        <begin position="113"/>
        <end position="141"/>
    </location>
</feature>
<dbReference type="InterPro" id="IPR000571">
    <property type="entry name" value="Znf_CCCH"/>
</dbReference>
<evidence type="ECO:0000259" key="7">
    <source>
        <dbReference type="PROSITE" id="PS50103"/>
    </source>
</evidence>
<feature type="zinc finger region" description="C3H1-type" evidence="5">
    <location>
        <begin position="151"/>
        <end position="179"/>
    </location>
</feature>
<organism evidence="8 9">
    <name type="scientific">Meganyctiphanes norvegica</name>
    <name type="common">Northern krill</name>
    <name type="synonym">Thysanopoda norvegica</name>
    <dbReference type="NCBI Taxonomy" id="48144"/>
    <lineage>
        <taxon>Eukaryota</taxon>
        <taxon>Metazoa</taxon>
        <taxon>Ecdysozoa</taxon>
        <taxon>Arthropoda</taxon>
        <taxon>Crustacea</taxon>
        <taxon>Multicrustacea</taxon>
        <taxon>Malacostraca</taxon>
        <taxon>Eumalacostraca</taxon>
        <taxon>Eucarida</taxon>
        <taxon>Euphausiacea</taxon>
        <taxon>Euphausiidae</taxon>
        <taxon>Meganyctiphanes</taxon>
    </lineage>
</organism>
<keyword evidence="2" id="KW-0677">Repeat</keyword>
<evidence type="ECO:0000256" key="5">
    <source>
        <dbReference type="PROSITE-ProRule" id="PRU00723"/>
    </source>
</evidence>
<evidence type="ECO:0000313" key="8">
    <source>
        <dbReference type="EMBL" id="CAL4122125.1"/>
    </source>
</evidence>
<gene>
    <name evidence="8" type="ORF">MNOR_LOCUS22847</name>
</gene>
<dbReference type="FunFam" id="4.10.1000.10:FF:000002">
    <property type="entry name" value="Zinc finger protein 36, C3H1 type-like 1"/>
    <property type="match status" value="1"/>
</dbReference>
<dbReference type="InterPro" id="IPR036855">
    <property type="entry name" value="Znf_CCCH_sf"/>
</dbReference>
<dbReference type="SMART" id="SM00356">
    <property type="entry name" value="ZnF_C3H1"/>
    <property type="match status" value="2"/>
</dbReference>
<keyword evidence="9" id="KW-1185">Reference proteome</keyword>
<dbReference type="GO" id="GO:0008270">
    <property type="term" value="F:zinc ion binding"/>
    <property type="evidence" value="ECO:0007669"/>
    <property type="project" value="UniProtKB-KW"/>
</dbReference>